<organism evidence="1 2">
    <name type="scientific">Parasponia andersonii</name>
    <name type="common">Sponia andersonii</name>
    <dbReference type="NCBI Taxonomy" id="3476"/>
    <lineage>
        <taxon>Eukaryota</taxon>
        <taxon>Viridiplantae</taxon>
        <taxon>Streptophyta</taxon>
        <taxon>Embryophyta</taxon>
        <taxon>Tracheophyta</taxon>
        <taxon>Spermatophyta</taxon>
        <taxon>Magnoliopsida</taxon>
        <taxon>eudicotyledons</taxon>
        <taxon>Gunneridae</taxon>
        <taxon>Pentapetalae</taxon>
        <taxon>rosids</taxon>
        <taxon>fabids</taxon>
        <taxon>Rosales</taxon>
        <taxon>Cannabaceae</taxon>
        <taxon>Parasponia</taxon>
    </lineage>
</organism>
<evidence type="ECO:0000313" key="2">
    <source>
        <dbReference type="Proteomes" id="UP000237105"/>
    </source>
</evidence>
<keyword evidence="2" id="KW-1185">Reference proteome</keyword>
<dbReference type="EMBL" id="JXTB01000077">
    <property type="protein sequence ID" value="PON66701.1"/>
    <property type="molecule type" value="Genomic_DNA"/>
</dbReference>
<accession>A0A2P5D094</accession>
<evidence type="ECO:0000313" key="1">
    <source>
        <dbReference type="EMBL" id="PON66701.1"/>
    </source>
</evidence>
<comment type="caution">
    <text evidence="1">The sequence shown here is derived from an EMBL/GenBank/DDBJ whole genome shotgun (WGS) entry which is preliminary data.</text>
</comment>
<sequence>MGTWGNNSPKSLRCHHKEQVEVNVSDHTSRVNLTLGEKSSRPRITLRYWGANSISGLDPPFTQTKPRSNLVS</sequence>
<proteinExistence type="predicted"/>
<protein>
    <submittedName>
        <fullName evidence="1">Uncharacterized protein</fullName>
    </submittedName>
</protein>
<gene>
    <name evidence="1" type="ORF">PanWU01x14_107380</name>
</gene>
<dbReference type="Proteomes" id="UP000237105">
    <property type="component" value="Unassembled WGS sequence"/>
</dbReference>
<dbReference type="AlphaFoldDB" id="A0A2P5D094"/>
<name>A0A2P5D094_PARAD</name>
<reference evidence="2" key="1">
    <citation type="submission" date="2016-06" db="EMBL/GenBank/DDBJ databases">
        <title>Parallel loss of symbiosis genes in relatives of nitrogen-fixing non-legume Parasponia.</title>
        <authorList>
            <person name="Van Velzen R."/>
            <person name="Holmer R."/>
            <person name="Bu F."/>
            <person name="Rutten L."/>
            <person name="Van Zeijl A."/>
            <person name="Liu W."/>
            <person name="Santuari L."/>
            <person name="Cao Q."/>
            <person name="Sharma T."/>
            <person name="Shen D."/>
            <person name="Roswanjaya Y."/>
            <person name="Wardhani T."/>
            <person name="Kalhor M.S."/>
            <person name="Jansen J."/>
            <person name="Van den Hoogen J."/>
            <person name="Gungor B."/>
            <person name="Hartog M."/>
            <person name="Hontelez J."/>
            <person name="Verver J."/>
            <person name="Yang W.-C."/>
            <person name="Schijlen E."/>
            <person name="Repin R."/>
            <person name="Schilthuizen M."/>
            <person name="Schranz E."/>
            <person name="Heidstra R."/>
            <person name="Miyata K."/>
            <person name="Fedorova E."/>
            <person name="Kohlen W."/>
            <person name="Bisseling T."/>
            <person name="Smit S."/>
            <person name="Geurts R."/>
        </authorList>
    </citation>
    <scope>NUCLEOTIDE SEQUENCE [LARGE SCALE GENOMIC DNA]</scope>
    <source>
        <strain evidence="2">cv. WU1-14</strain>
    </source>
</reference>